<accession>A0A074LNF7</accession>
<keyword evidence="3" id="KW-1185">Reference proteome</keyword>
<proteinExistence type="predicted"/>
<comment type="caution">
    <text evidence="2">The sequence shown here is derived from an EMBL/GenBank/DDBJ whole genome shotgun (WGS) entry which is preliminary data.</text>
</comment>
<feature type="region of interest" description="Disordered" evidence="1">
    <location>
        <begin position="206"/>
        <end position="247"/>
    </location>
</feature>
<gene>
    <name evidence="2" type="ORF">EL26_17920</name>
</gene>
<protein>
    <submittedName>
        <fullName evidence="2">Uncharacterized protein</fullName>
    </submittedName>
</protein>
<dbReference type="EMBL" id="JMIR01000029">
    <property type="protein sequence ID" value="KEO82045.1"/>
    <property type="molecule type" value="Genomic_DNA"/>
</dbReference>
<name>A0A074LNF7_9BACL</name>
<sequence length="587" mass="66110">MKSSFSVNVSLEEEGAEQVFKPQEVEVERIKTSAKDRPPTKFGITNGGKHQKSHSVAWSFFIDVVEKQAGSLADVLQYFYQSIAKVFYADELREGESASTVKNKNGQYVKTDYAYQMLINEMQHYNLQQLLTDSYTISQWNEILSHIVQTYVRAHQAARMASFNKKAKGRGEASALGKLNRVESILNDEETLDKLGEIVELFERVSIEEEMDTDPDEEAEEVQAEPEEDPSEDEAEELSEEDLNKLPPLDKAKHHIIAAAKKLIDFSAQSQKPDDLGNSLYLFREQLYKGFPTLAGQMGEQIMEALLKDDARKTAYEEAKQRFQSPTLADEMDAKIESIPRYVPAKNETTFTVNVALRSGGEQDISADKLKVTGIQASDNDRPPTKFGYEQGNPGKQRSHTVAWSLTMSALKSAKGTYAQVYEKFYWKVADIYEQDSDGNQYARDVIQKSGVAEWKSPEEILKTPRPVSEWHSLLTTLIQTYVEAHQASQMASYSAEPKSNGEPEALKQLAKWEADLKADPHKPATPIQIQSLASHARKLLDIPLQARLELHADNLKWAANTWYSHLEEAYPNVVARFGDAIKATVT</sequence>
<evidence type="ECO:0000256" key="1">
    <source>
        <dbReference type="SAM" id="MobiDB-lite"/>
    </source>
</evidence>
<evidence type="ECO:0000313" key="2">
    <source>
        <dbReference type="EMBL" id="KEO82045.1"/>
    </source>
</evidence>
<organism evidence="2 3">
    <name type="scientific">Tumebacillus flagellatus</name>
    <dbReference type="NCBI Taxonomy" id="1157490"/>
    <lineage>
        <taxon>Bacteria</taxon>
        <taxon>Bacillati</taxon>
        <taxon>Bacillota</taxon>
        <taxon>Bacilli</taxon>
        <taxon>Bacillales</taxon>
        <taxon>Alicyclobacillaceae</taxon>
        <taxon>Tumebacillus</taxon>
    </lineage>
</organism>
<dbReference type="AlphaFoldDB" id="A0A074LNF7"/>
<dbReference type="Proteomes" id="UP000027931">
    <property type="component" value="Unassembled WGS sequence"/>
</dbReference>
<feature type="compositionally biased region" description="Acidic residues" evidence="1">
    <location>
        <begin position="208"/>
        <end position="241"/>
    </location>
</feature>
<evidence type="ECO:0000313" key="3">
    <source>
        <dbReference type="Proteomes" id="UP000027931"/>
    </source>
</evidence>
<reference evidence="2 3" key="1">
    <citation type="journal article" date="2013" name="Int. J. Syst. Evol. Microbiol.">
        <title>Tumebacillus flagellatus sp. nov., an alpha-amylase/pullulanase-producing bacterium isolated from cassava wastewater.</title>
        <authorList>
            <person name="Wang Q."/>
            <person name="Xie N."/>
            <person name="Qin Y."/>
            <person name="Shen N."/>
            <person name="Zhu J."/>
            <person name="Mi H."/>
            <person name="Huang R."/>
        </authorList>
    </citation>
    <scope>NUCLEOTIDE SEQUENCE [LARGE SCALE GENOMIC DNA]</scope>
    <source>
        <strain evidence="2 3">GST4</strain>
    </source>
</reference>
<feature type="region of interest" description="Disordered" evidence="1">
    <location>
        <begin position="29"/>
        <end position="48"/>
    </location>
</feature>
<feature type="compositionally biased region" description="Basic and acidic residues" evidence="1">
    <location>
        <begin position="29"/>
        <end position="39"/>
    </location>
</feature>